<feature type="transmembrane region" description="Helical" evidence="7">
    <location>
        <begin position="448"/>
        <end position="468"/>
    </location>
</feature>
<keyword evidence="3" id="KW-0106">Calcium</keyword>
<evidence type="ECO:0000256" key="7">
    <source>
        <dbReference type="SAM" id="Phobius"/>
    </source>
</evidence>
<dbReference type="VEuPathDB" id="FungiDB:SCHCODRAFT_02495286"/>
<evidence type="ECO:0000256" key="6">
    <source>
        <dbReference type="SAM" id="MobiDB-lite"/>
    </source>
</evidence>
<gene>
    <name evidence="9" type="ORF">SCHCODRAFT_107881</name>
</gene>
<keyword evidence="4 7" id="KW-1133">Transmembrane helix</keyword>
<dbReference type="InterPro" id="IPR010920">
    <property type="entry name" value="LSM_dom_sf"/>
</dbReference>
<dbReference type="PANTHER" id="PTHR31323:SF11">
    <property type="entry name" value="EF-HAND DOMAIN-CONTAINING PROTEIN"/>
    <property type="match status" value="1"/>
</dbReference>
<sequence>MAYSVKERDFAPDTPSGARAVDNHYEERSPAPLSDTDSDDTATNSSDEFDWSEEDEEKETVVTTGNDGQVRRIRARRGRAIYLAYMRLSRPFRVFIVALLGAGILITPLLVFQLRFKNSPATNQVHAWSLWFAITWAAGCATYIVVDAAPHVVVAVTNMLGGKVERLKMKLELTLAISPWLKLLLDVSWMWIALSVIRAVHHPQGNYWYIVNRVMQALFSAAIIMLAEKTFLNFVAINFHEKALADRLAENRLGLKALDRLSNATPLRTKSPQGKQNGHKPQRSSVDGMPSNVGHGEKPPKKQSKRQARKNRKAMTSVIVDQVGSAIGQVALKNSKLHREAGMNNLHSARKLAKKLFRALAADGYADDIGANGQRVEGGEVAQLLTVEDFYPYFRTTADAHAAFALFDRDGNGDISKKEMREAVQRIYKERKALNASLKDVGSAVAKLDAVCICVALVFIIFICLLIFNRSNTVASLVPLATIILGFSFVFGNSAQTLFESLIFIFATHVFDVGDLVMIDDQPLVVREFGLFSTVFRRVDGQEIIAPNKLLATAKTIHNIRRSNSLWETTTLMVAYTTPMESVEILKQRIRAYMAANSREWNGSDVYIDKMEYQNAIHLTIAVEHRANWQDWGGRWTRRTAFMRHLKGILEELDIRYTMPVQPVSLPRTPYGSGPVQGQWSPSREDLGNAGSFRAGLSGMTAPGRSL</sequence>
<feature type="transmembrane region" description="Helical" evidence="7">
    <location>
        <begin position="128"/>
        <end position="160"/>
    </location>
</feature>
<proteinExistence type="predicted"/>
<dbReference type="InParanoid" id="D8Q3N1"/>
<evidence type="ECO:0000256" key="5">
    <source>
        <dbReference type="ARBA" id="ARBA00023136"/>
    </source>
</evidence>
<feature type="compositionally biased region" description="Basic residues" evidence="6">
    <location>
        <begin position="301"/>
        <end position="313"/>
    </location>
</feature>
<dbReference type="GeneID" id="9595341"/>
<dbReference type="STRING" id="578458.D8Q3N1"/>
<feature type="transmembrane region" description="Helical" evidence="7">
    <location>
        <begin position="474"/>
        <end position="492"/>
    </location>
</feature>
<dbReference type="HOGENOM" id="CLU_014186_0_0_1"/>
<dbReference type="PROSITE" id="PS00018">
    <property type="entry name" value="EF_HAND_1"/>
    <property type="match status" value="1"/>
</dbReference>
<dbReference type="AlphaFoldDB" id="D8Q3N1"/>
<dbReference type="GO" id="GO:0005509">
    <property type="term" value="F:calcium ion binding"/>
    <property type="evidence" value="ECO:0007669"/>
    <property type="project" value="InterPro"/>
</dbReference>
<dbReference type="KEGG" id="scm:SCHCO_02495286"/>
<dbReference type="Proteomes" id="UP000007431">
    <property type="component" value="Unassembled WGS sequence"/>
</dbReference>
<dbReference type="Pfam" id="PF00924">
    <property type="entry name" value="MS_channel_2nd"/>
    <property type="match status" value="1"/>
</dbReference>
<dbReference type="OrthoDB" id="544685at2759"/>
<dbReference type="InterPro" id="IPR058650">
    <property type="entry name" value="Msy1/2-like"/>
</dbReference>
<feature type="compositionally biased region" description="Basic and acidic residues" evidence="6">
    <location>
        <begin position="1"/>
        <end position="11"/>
    </location>
</feature>
<dbReference type="InterPro" id="IPR018247">
    <property type="entry name" value="EF_Hand_1_Ca_BS"/>
</dbReference>
<feature type="non-terminal residue" evidence="9">
    <location>
        <position position="707"/>
    </location>
</feature>
<feature type="region of interest" description="Disordered" evidence="6">
    <location>
        <begin position="264"/>
        <end position="314"/>
    </location>
</feature>
<dbReference type="InterPro" id="IPR006685">
    <property type="entry name" value="MscS_channel_2nd"/>
</dbReference>
<dbReference type="OMA" id="IEWTLFL"/>
<evidence type="ECO:0000256" key="4">
    <source>
        <dbReference type="ARBA" id="ARBA00022989"/>
    </source>
</evidence>
<dbReference type="GO" id="GO:0016020">
    <property type="term" value="C:membrane"/>
    <property type="evidence" value="ECO:0007669"/>
    <property type="project" value="UniProtKB-SubCell"/>
</dbReference>
<dbReference type="Gene3D" id="1.10.238.10">
    <property type="entry name" value="EF-hand"/>
    <property type="match status" value="1"/>
</dbReference>
<feature type="region of interest" description="Disordered" evidence="6">
    <location>
        <begin position="1"/>
        <end position="67"/>
    </location>
</feature>
<comment type="subcellular location">
    <subcellularLocation>
        <location evidence="1">Membrane</location>
    </subcellularLocation>
</comment>
<feature type="domain" description="EF-hand" evidence="8">
    <location>
        <begin position="395"/>
        <end position="430"/>
    </location>
</feature>
<keyword evidence="2 7" id="KW-0812">Transmembrane</keyword>
<reference evidence="9 10" key="1">
    <citation type="journal article" date="2010" name="Nat. Biotechnol.">
        <title>Genome sequence of the model mushroom Schizophyllum commune.</title>
        <authorList>
            <person name="Ohm R.A."/>
            <person name="de Jong J.F."/>
            <person name="Lugones L.G."/>
            <person name="Aerts A."/>
            <person name="Kothe E."/>
            <person name="Stajich J.E."/>
            <person name="de Vries R.P."/>
            <person name="Record E."/>
            <person name="Levasseur A."/>
            <person name="Baker S.E."/>
            <person name="Bartholomew K.A."/>
            <person name="Coutinho P.M."/>
            <person name="Erdmann S."/>
            <person name="Fowler T.J."/>
            <person name="Gathman A.C."/>
            <person name="Lombard V."/>
            <person name="Henrissat B."/>
            <person name="Knabe N."/>
            <person name="Kuees U."/>
            <person name="Lilly W.W."/>
            <person name="Lindquist E."/>
            <person name="Lucas S."/>
            <person name="Magnuson J.K."/>
            <person name="Piumi F."/>
            <person name="Raudaskoski M."/>
            <person name="Salamov A."/>
            <person name="Schmutz J."/>
            <person name="Schwarze F.W.M.R."/>
            <person name="vanKuyk P.A."/>
            <person name="Horton J.S."/>
            <person name="Grigoriev I.V."/>
            <person name="Woesten H.A.B."/>
        </authorList>
    </citation>
    <scope>NUCLEOTIDE SEQUENCE [LARGE SCALE GENOMIC DNA]</scope>
    <source>
        <strain evidence="10">H4-8 / FGSC 9210</strain>
    </source>
</reference>
<dbReference type="Gene3D" id="2.30.30.60">
    <property type="match status" value="1"/>
</dbReference>
<feature type="region of interest" description="Disordered" evidence="6">
    <location>
        <begin position="667"/>
        <end position="707"/>
    </location>
</feature>
<dbReference type="Pfam" id="PF13405">
    <property type="entry name" value="EF-hand_6"/>
    <property type="match status" value="1"/>
</dbReference>
<accession>D8Q3N1</accession>
<dbReference type="GO" id="GO:0005262">
    <property type="term" value="F:calcium channel activity"/>
    <property type="evidence" value="ECO:0007669"/>
    <property type="project" value="TreeGrafter"/>
</dbReference>
<evidence type="ECO:0000256" key="2">
    <source>
        <dbReference type="ARBA" id="ARBA00022692"/>
    </source>
</evidence>
<dbReference type="RefSeq" id="XP_003032621.1">
    <property type="nucleotide sequence ID" value="XM_003032575.1"/>
</dbReference>
<dbReference type="InterPro" id="IPR011992">
    <property type="entry name" value="EF-hand-dom_pair"/>
</dbReference>
<organism evidence="10">
    <name type="scientific">Schizophyllum commune (strain H4-8 / FGSC 9210)</name>
    <name type="common">Split gill fungus</name>
    <dbReference type="NCBI Taxonomy" id="578458"/>
    <lineage>
        <taxon>Eukaryota</taxon>
        <taxon>Fungi</taxon>
        <taxon>Dikarya</taxon>
        <taxon>Basidiomycota</taxon>
        <taxon>Agaricomycotina</taxon>
        <taxon>Agaricomycetes</taxon>
        <taxon>Agaricomycetidae</taxon>
        <taxon>Agaricales</taxon>
        <taxon>Schizophyllaceae</taxon>
        <taxon>Schizophyllum</taxon>
    </lineage>
</organism>
<feature type="transmembrane region" description="Helical" evidence="7">
    <location>
        <begin position="94"/>
        <end position="116"/>
    </location>
</feature>
<name>D8Q3N1_SCHCM</name>
<dbReference type="GO" id="GO:0006874">
    <property type="term" value="P:intracellular calcium ion homeostasis"/>
    <property type="evidence" value="ECO:0007669"/>
    <property type="project" value="TreeGrafter"/>
</dbReference>
<dbReference type="Pfam" id="PF25886">
    <property type="entry name" value="Msy1"/>
    <property type="match status" value="1"/>
</dbReference>
<dbReference type="InterPro" id="IPR023408">
    <property type="entry name" value="MscS_beta-dom_sf"/>
</dbReference>
<evidence type="ECO:0000256" key="3">
    <source>
        <dbReference type="ARBA" id="ARBA00022837"/>
    </source>
</evidence>
<dbReference type="InterPro" id="IPR002048">
    <property type="entry name" value="EF_hand_dom"/>
</dbReference>
<dbReference type="CDD" id="cd00051">
    <property type="entry name" value="EFh"/>
    <property type="match status" value="1"/>
</dbReference>
<dbReference type="eggNOG" id="KOG4629">
    <property type="taxonomic scope" value="Eukaryota"/>
</dbReference>
<evidence type="ECO:0000313" key="9">
    <source>
        <dbReference type="EMBL" id="EFI97718.1"/>
    </source>
</evidence>
<dbReference type="PANTHER" id="PTHR31323">
    <property type="entry name" value="MECHANOSENSITIVE ION CHANNEL PROTEIN MSY2"/>
    <property type="match status" value="1"/>
</dbReference>
<feature type="compositionally biased region" description="Acidic residues" evidence="6">
    <location>
        <begin position="47"/>
        <end position="58"/>
    </location>
</feature>
<dbReference type="SUPFAM" id="SSF47473">
    <property type="entry name" value="EF-hand"/>
    <property type="match status" value="1"/>
</dbReference>
<dbReference type="SUPFAM" id="SSF50182">
    <property type="entry name" value="Sm-like ribonucleoproteins"/>
    <property type="match status" value="1"/>
</dbReference>
<feature type="compositionally biased region" description="Polar residues" evidence="6">
    <location>
        <begin position="264"/>
        <end position="276"/>
    </location>
</feature>
<dbReference type="EMBL" id="GL377305">
    <property type="protein sequence ID" value="EFI97718.1"/>
    <property type="molecule type" value="Genomic_DNA"/>
</dbReference>
<evidence type="ECO:0000313" key="10">
    <source>
        <dbReference type="Proteomes" id="UP000007431"/>
    </source>
</evidence>
<evidence type="ECO:0000256" key="1">
    <source>
        <dbReference type="ARBA" id="ARBA00004370"/>
    </source>
</evidence>
<dbReference type="SMART" id="SM00054">
    <property type="entry name" value="EFh"/>
    <property type="match status" value="1"/>
</dbReference>
<keyword evidence="10" id="KW-1185">Reference proteome</keyword>
<dbReference type="PROSITE" id="PS50222">
    <property type="entry name" value="EF_HAND_2"/>
    <property type="match status" value="1"/>
</dbReference>
<keyword evidence="5 7" id="KW-0472">Membrane</keyword>
<evidence type="ECO:0000259" key="8">
    <source>
        <dbReference type="PROSITE" id="PS50222"/>
    </source>
</evidence>
<protein>
    <recommendedName>
        <fullName evidence="8">EF-hand domain-containing protein</fullName>
    </recommendedName>
</protein>